<reference evidence="5 6" key="1">
    <citation type="submission" date="2017-03" db="EMBL/GenBank/DDBJ databases">
        <title>Genome Survey of Euroglyphus maynei.</title>
        <authorList>
            <person name="Arlian L.G."/>
            <person name="Morgan M.S."/>
            <person name="Rider S.D."/>
        </authorList>
    </citation>
    <scope>NUCLEOTIDE SEQUENCE [LARGE SCALE GENOMIC DNA]</scope>
    <source>
        <strain evidence="5">Arlian Lab</strain>
        <tissue evidence="5">Whole body</tissue>
    </source>
</reference>
<name>A0A1Y3BPH0_EURMA</name>
<evidence type="ECO:0000313" key="5">
    <source>
        <dbReference type="EMBL" id="OTF82871.1"/>
    </source>
</evidence>
<dbReference type="Proteomes" id="UP000194236">
    <property type="component" value="Unassembled WGS sequence"/>
</dbReference>
<dbReference type="OrthoDB" id="5945798at2759"/>
<evidence type="ECO:0000256" key="2">
    <source>
        <dbReference type="ARBA" id="ARBA00022771"/>
    </source>
</evidence>
<keyword evidence="6" id="KW-1185">Reference proteome</keyword>
<evidence type="ECO:0000259" key="4">
    <source>
        <dbReference type="PROSITE" id="PS01360"/>
    </source>
</evidence>
<keyword evidence="1" id="KW-0479">Metal-binding</keyword>
<protein>
    <recommendedName>
        <fullName evidence="4">MYND-type domain-containing protein</fullName>
    </recommendedName>
</protein>
<dbReference type="EMBL" id="MUJZ01006378">
    <property type="protein sequence ID" value="OTF82871.1"/>
    <property type="molecule type" value="Genomic_DNA"/>
</dbReference>
<accession>A0A1Y3BPH0</accession>
<dbReference type="PROSITE" id="PS01360">
    <property type="entry name" value="ZF_MYND_1"/>
    <property type="match status" value="1"/>
</dbReference>
<comment type="caution">
    <text evidence="5">The sequence shown here is derived from an EMBL/GenBank/DDBJ whole genome shotgun (WGS) entry which is preliminary data.</text>
</comment>
<evidence type="ECO:0000256" key="3">
    <source>
        <dbReference type="ARBA" id="ARBA00022833"/>
    </source>
</evidence>
<keyword evidence="2" id="KW-0863">Zinc-finger</keyword>
<gene>
    <name evidence="5" type="ORF">BLA29_006551</name>
</gene>
<evidence type="ECO:0000256" key="1">
    <source>
        <dbReference type="ARBA" id="ARBA00022723"/>
    </source>
</evidence>
<organism evidence="5 6">
    <name type="scientific">Euroglyphus maynei</name>
    <name type="common">Mayne's house dust mite</name>
    <dbReference type="NCBI Taxonomy" id="6958"/>
    <lineage>
        <taxon>Eukaryota</taxon>
        <taxon>Metazoa</taxon>
        <taxon>Ecdysozoa</taxon>
        <taxon>Arthropoda</taxon>
        <taxon>Chelicerata</taxon>
        <taxon>Arachnida</taxon>
        <taxon>Acari</taxon>
        <taxon>Acariformes</taxon>
        <taxon>Sarcoptiformes</taxon>
        <taxon>Astigmata</taxon>
        <taxon>Psoroptidia</taxon>
        <taxon>Analgoidea</taxon>
        <taxon>Pyroglyphidae</taxon>
        <taxon>Pyroglyphinae</taxon>
        <taxon>Euroglyphus</taxon>
    </lineage>
</organism>
<dbReference type="GO" id="GO:0008270">
    <property type="term" value="F:zinc ion binding"/>
    <property type="evidence" value="ECO:0007669"/>
    <property type="project" value="UniProtKB-KW"/>
</dbReference>
<proteinExistence type="predicted"/>
<evidence type="ECO:0000313" key="6">
    <source>
        <dbReference type="Proteomes" id="UP000194236"/>
    </source>
</evidence>
<keyword evidence="3" id="KW-0862">Zinc</keyword>
<sequence length="318" mass="36859">MYWKKYCGFCKRRLSHHFIPCSTCSESVFCNVICERMAAATNHAKACTLSAAIIYEHFNNDHTVALVYDLFTSLPIRLIVDSSRVDTIRAYDHGLRYPIKLPFMMTVFNQLMLDLPCSFIGQLDLQQHDVDDGRKILFDSIRLAMIIVHKFRLSKLDLEPIRSVRNEEINDQSDEKPIQMEELIRLIRIVFATMYRIKHSPIGHHDLIKQSMMTSAHPDLHNYQRNVVCQENVGRAFGAFGFRLQTVCPTEANVERHYCRNGKIIYKALTGIAPGNLLRISNQIPDYSGQQRFRWLERFNLKPCKDCQLCLTIAKSNE</sequence>
<feature type="domain" description="MYND-type" evidence="4">
    <location>
        <begin position="7"/>
        <end position="47"/>
    </location>
</feature>
<dbReference type="AlphaFoldDB" id="A0A1Y3BPH0"/>
<dbReference type="InterPro" id="IPR002893">
    <property type="entry name" value="Znf_MYND"/>
</dbReference>